<name>A0A4V1NVE6_9BACT</name>
<protein>
    <submittedName>
        <fullName evidence="3">Tetratricopeptide repeat protein</fullName>
    </submittedName>
</protein>
<feature type="repeat" description="TPR" evidence="1">
    <location>
        <begin position="90"/>
        <end position="123"/>
    </location>
</feature>
<evidence type="ECO:0000256" key="1">
    <source>
        <dbReference type="PROSITE-ProRule" id="PRU00339"/>
    </source>
</evidence>
<dbReference type="InterPro" id="IPR011716">
    <property type="entry name" value="TPR-3"/>
</dbReference>
<proteinExistence type="predicted"/>
<dbReference type="RefSeq" id="WP_129208697.1">
    <property type="nucleotide sequence ID" value="NZ_BMGU01000004.1"/>
</dbReference>
<evidence type="ECO:0000256" key="2">
    <source>
        <dbReference type="SAM" id="MobiDB-lite"/>
    </source>
</evidence>
<keyword evidence="1" id="KW-0802">TPR repeat</keyword>
<gene>
    <name evidence="3" type="ORF">ESZ00_13080</name>
</gene>
<accession>A0A4V1NVE6</accession>
<dbReference type="Pfam" id="PF13432">
    <property type="entry name" value="TPR_16"/>
    <property type="match status" value="1"/>
</dbReference>
<comment type="caution">
    <text evidence="3">The sequence shown here is derived from an EMBL/GenBank/DDBJ whole genome shotgun (WGS) entry which is preliminary data.</text>
</comment>
<organism evidence="3 4">
    <name type="scientific">Silvibacterium dinghuense</name>
    <dbReference type="NCBI Taxonomy" id="1560006"/>
    <lineage>
        <taxon>Bacteria</taxon>
        <taxon>Pseudomonadati</taxon>
        <taxon>Acidobacteriota</taxon>
        <taxon>Terriglobia</taxon>
        <taxon>Terriglobales</taxon>
        <taxon>Acidobacteriaceae</taxon>
        <taxon>Silvibacterium</taxon>
    </lineage>
</organism>
<sequence length="185" mass="20985">MQEARSAGAKNRAQAAGIEKKTKTQSAESAPFEQFQRAVQLMQEGKYDKARDLFAQLSSEGIPELADRSRVYLAVCSRYSSRESLNFASMEERYDYAVSLLNQGQYEDARDQFEGMLERNPDADYAHYGLALLNSMTGQAEECLEHLSRAIELNSRNRLQARSDADFADMADDPRFTELLYPETQ</sequence>
<dbReference type="Proteomes" id="UP000290253">
    <property type="component" value="Unassembled WGS sequence"/>
</dbReference>
<reference evidence="3 4" key="1">
    <citation type="journal article" date="2016" name="Int. J. Syst. Evol. Microbiol.">
        <title>Acidipila dinghuensis sp. nov., an acidobacterium isolated from forest soil.</title>
        <authorList>
            <person name="Jiang Y.W."/>
            <person name="Wang J."/>
            <person name="Chen M.H."/>
            <person name="Lv Y.Y."/>
            <person name="Qiu L.H."/>
        </authorList>
    </citation>
    <scope>NUCLEOTIDE SEQUENCE [LARGE SCALE GENOMIC DNA]</scope>
    <source>
        <strain evidence="3 4">DHOF10</strain>
    </source>
</reference>
<dbReference type="Gene3D" id="1.25.40.10">
    <property type="entry name" value="Tetratricopeptide repeat domain"/>
    <property type="match status" value="1"/>
</dbReference>
<dbReference type="PROSITE" id="PS50005">
    <property type="entry name" value="TPR"/>
    <property type="match status" value="1"/>
</dbReference>
<dbReference type="Pfam" id="PF07720">
    <property type="entry name" value="TPR_3"/>
    <property type="match status" value="1"/>
</dbReference>
<dbReference type="AlphaFoldDB" id="A0A4V1NVE6"/>
<feature type="region of interest" description="Disordered" evidence="2">
    <location>
        <begin position="1"/>
        <end position="31"/>
    </location>
</feature>
<dbReference type="InterPro" id="IPR011990">
    <property type="entry name" value="TPR-like_helical_dom_sf"/>
</dbReference>
<dbReference type="NCBIfam" id="NF047558">
    <property type="entry name" value="TPR_END_plus"/>
    <property type="match status" value="1"/>
</dbReference>
<evidence type="ECO:0000313" key="4">
    <source>
        <dbReference type="Proteomes" id="UP000290253"/>
    </source>
</evidence>
<dbReference type="SUPFAM" id="SSF48452">
    <property type="entry name" value="TPR-like"/>
    <property type="match status" value="1"/>
</dbReference>
<keyword evidence="4" id="KW-1185">Reference proteome</keyword>
<dbReference type="InterPro" id="IPR019734">
    <property type="entry name" value="TPR_rpt"/>
</dbReference>
<dbReference type="OrthoDB" id="118500at2"/>
<evidence type="ECO:0000313" key="3">
    <source>
        <dbReference type="EMBL" id="RXS95500.1"/>
    </source>
</evidence>
<dbReference type="EMBL" id="SDMK01000002">
    <property type="protein sequence ID" value="RXS95500.1"/>
    <property type="molecule type" value="Genomic_DNA"/>
</dbReference>